<dbReference type="InterPro" id="IPR001048">
    <property type="entry name" value="Asp/Glu/Uridylate_kinase"/>
</dbReference>
<sequence>MNVIKLGGRVLDDPQGLTTLFQHIAQQQNLEPTLIVHGGGQQVDDLFAKLNLSVVKYHGLRVSMAEQMPLIVGALAGTVNKQLLGMAIKQTLKPVGLTLFETGLRVQQGQPELGMTGHCIEPFEVSELLLTLLEQKHLPIVSCVGFDSRGQWLNVNADEAAAGLAKALSATLTFVSDVPAVLDDQQQPIAQLDSDSIEQLIQSGTLMGGMRLKVEQALNVAQFLQKQVRICGCSCDTRHHSGTLINP</sequence>
<dbReference type="SUPFAM" id="SSF53633">
    <property type="entry name" value="Carbamate kinase-like"/>
    <property type="match status" value="1"/>
</dbReference>
<comment type="caution">
    <text evidence="14">The sequence shown here is derived from an EMBL/GenBank/DDBJ whole genome shotgun (WGS) entry which is preliminary data.</text>
</comment>
<comment type="catalytic activity">
    <reaction evidence="12">
        <text>N-acetyl-L-glutamate + ATP = N-acetyl-L-glutamyl 5-phosphate + ADP</text>
        <dbReference type="Rhea" id="RHEA:14629"/>
        <dbReference type="ChEBI" id="CHEBI:30616"/>
        <dbReference type="ChEBI" id="CHEBI:44337"/>
        <dbReference type="ChEBI" id="CHEBI:57936"/>
        <dbReference type="ChEBI" id="CHEBI:456216"/>
        <dbReference type="EC" id="2.7.2.8"/>
    </reaction>
</comment>
<evidence type="ECO:0000256" key="12">
    <source>
        <dbReference type="ARBA" id="ARBA00048141"/>
    </source>
</evidence>
<comment type="pathway">
    <text evidence="1">Amino-acid biosynthesis; L-arginine biosynthesis; N(2)-acetyl-L-ornithine from L-glutamate: step 2/4.</text>
</comment>
<dbReference type="PANTHER" id="PTHR23342:SF0">
    <property type="entry name" value="N-ACETYLGLUTAMATE SYNTHASE, MITOCHONDRIAL"/>
    <property type="match status" value="1"/>
</dbReference>
<keyword evidence="6 14" id="KW-0808">Transferase</keyword>
<keyword evidence="9" id="KW-0067">ATP-binding</keyword>
<proteinExistence type="predicted"/>
<dbReference type="EMBL" id="AAMX01000002">
    <property type="protein sequence ID" value="EAQ32974.1"/>
    <property type="molecule type" value="Genomic_DNA"/>
</dbReference>
<evidence type="ECO:0000256" key="1">
    <source>
        <dbReference type="ARBA" id="ARBA00004828"/>
    </source>
</evidence>
<evidence type="ECO:0000256" key="10">
    <source>
        <dbReference type="ARBA" id="ARBA00030178"/>
    </source>
</evidence>
<dbReference type="NCBIfam" id="TIGR00761">
    <property type="entry name" value="argB"/>
    <property type="match status" value="1"/>
</dbReference>
<dbReference type="PANTHER" id="PTHR23342">
    <property type="entry name" value="N-ACETYLGLUTAMATE SYNTHASE"/>
    <property type="match status" value="1"/>
</dbReference>
<dbReference type="Gene3D" id="3.40.1160.10">
    <property type="entry name" value="Acetylglutamate kinase-like"/>
    <property type="match status" value="1"/>
</dbReference>
<evidence type="ECO:0000259" key="13">
    <source>
        <dbReference type="Pfam" id="PF00696"/>
    </source>
</evidence>
<evidence type="ECO:0000256" key="6">
    <source>
        <dbReference type="ARBA" id="ARBA00022679"/>
    </source>
</evidence>
<name>A0ABM9WPT6_9GAMM</name>
<protein>
    <recommendedName>
        <fullName evidence="3">Acetylglutamate kinase</fullName>
        <ecNumber evidence="2">2.7.2.8</ecNumber>
    </recommendedName>
    <alternativeName>
        <fullName evidence="10">N-acetyl-L-glutamate 5-phosphotransferase</fullName>
    </alternativeName>
    <alternativeName>
        <fullName evidence="11">NAG kinase</fullName>
    </alternativeName>
</protein>
<reference evidence="14 15" key="1">
    <citation type="submission" date="2006-01" db="EMBL/GenBank/DDBJ databases">
        <authorList>
            <person name="Brettar I."/>
            <person name="Hofle M."/>
            <person name="Ferriera S."/>
            <person name="Johnson J."/>
            <person name="Kravitz S."/>
            <person name="Halpern A."/>
            <person name="Remington K."/>
            <person name="Beeson K."/>
            <person name="Tran B."/>
            <person name="Rogers Y.-H."/>
            <person name="Friedman R."/>
            <person name="Venter J.C."/>
        </authorList>
    </citation>
    <scope>NUCLEOTIDE SEQUENCE [LARGE SCALE GENOMIC DNA]</scope>
    <source>
        <strain evidence="14 15">OS145</strain>
    </source>
</reference>
<dbReference type="EC" id="2.7.2.8" evidence="2"/>
<dbReference type="Pfam" id="PF00696">
    <property type="entry name" value="AA_kinase"/>
    <property type="match status" value="1"/>
</dbReference>
<keyword evidence="7" id="KW-0547">Nucleotide-binding</keyword>
<evidence type="ECO:0000256" key="4">
    <source>
        <dbReference type="ARBA" id="ARBA00022571"/>
    </source>
</evidence>
<evidence type="ECO:0000256" key="3">
    <source>
        <dbReference type="ARBA" id="ARBA00021197"/>
    </source>
</evidence>
<keyword evidence="5" id="KW-0028">Amino-acid biosynthesis</keyword>
<dbReference type="RefSeq" id="WP_006956276.1">
    <property type="nucleotide sequence ID" value="NZ_CH672407.1"/>
</dbReference>
<dbReference type="InterPro" id="IPR004662">
    <property type="entry name" value="AcgluKinase_fam"/>
</dbReference>
<evidence type="ECO:0000256" key="8">
    <source>
        <dbReference type="ARBA" id="ARBA00022777"/>
    </source>
</evidence>
<keyword evidence="8 14" id="KW-0418">Kinase</keyword>
<evidence type="ECO:0000256" key="11">
    <source>
        <dbReference type="ARBA" id="ARBA00030639"/>
    </source>
</evidence>
<evidence type="ECO:0000313" key="14">
    <source>
        <dbReference type="EMBL" id="EAQ32974.1"/>
    </source>
</evidence>
<dbReference type="InterPro" id="IPR036393">
    <property type="entry name" value="AceGlu_kinase-like_sf"/>
</dbReference>
<evidence type="ECO:0000256" key="2">
    <source>
        <dbReference type="ARBA" id="ARBA00013065"/>
    </source>
</evidence>
<dbReference type="PIRSF" id="PIRSF000728">
    <property type="entry name" value="NAGK"/>
    <property type="match status" value="1"/>
</dbReference>
<evidence type="ECO:0000313" key="15">
    <source>
        <dbReference type="Proteomes" id="UP000016543"/>
    </source>
</evidence>
<evidence type="ECO:0000256" key="9">
    <source>
        <dbReference type="ARBA" id="ARBA00022840"/>
    </source>
</evidence>
<keyword evidence="15" id="KW-1185">Reference proteome</keyword>
<keyword evidence="4" id="KW-0055">Arginine biosynthesis</keyword>
<feature type="domain" description="Aspartate/glutamate/uridylate kinase" evidence="13">
    <location>
        <begin position="2"/>
        <end position="230"/>
    </location>
</feature>
<evidence type="ECO:0000256" key="5">
    <source>
        <dbReference type="ARBA" id="ARBA00022605"/>
    </source>
</evidence>
<organism evidence="14 15">
    <name type="scientific">Idiomarina baltica OS145</name>
    <dbReference type="NCBI Taxonomy" id="314276"/>
    <lineage>
        <taxon>Bacteria</taxon>
        <taxon>Pseudomonadati</taxon>
        <taxon>Pseudomonadota</taxon>
        <taxon>Gammaproteobacteria</taxon>
        <taxon>Alteromonadales</taxon>
        <taxon>Idiomarinaceae</taxon>
        <taxon>Idiomarina</taxon>
    </lineage>
</organism>
<dbReference type="GO" id="GO:0003991">
    <property type="term" value="F:acetylglutamate kinase activity"/>
    <property type="evidence" value="ECO:0007669"/>
    <property type="project" value="UniProtKB-EC"/>
</dbReference>
<dbReference type="Proteomes" id="UP000016543">
    <property type="component" value="Unassembled WGS sequence"/>
</dbReference>
<evidence type="ECO:0000256" key="7">
    <source>
        <dbReference type="ARBA" id="ARBA00022741"/>
    </source>
</evidence>
<accession>A0ABM9WPT6</accession>
<gene>
    <name evidence="14" type="ORF">OS145_04068</name>
</gene>